<reference evidence="2 3" key="1">
    <citation type="submission" date="2019-11" db="EMBL/GenBank/DDBJ databases">
        <title>Escherichia alba sp. nov. isolated from the gut of plastic-eating superworms Zophobas atratus.</title>
        <authorList>
            <person name="Yang Y."/>
        </authorList>
    </citation>
    <scope>NUCLEOTIDE SEQUENCE [LARGE SCALE GENOMIC DNA]</scope>
    <source>
        <strain evidence="3">BIT-B35</strain>
    </source>
</reference>
<dbReference type="AlphaFoldDB" id="A0A6L6IL75"/>
<evidence type="ECO:0000313" key="3">
    <source>
        <dbReference type="Proteomes" id="UP000477739"/>
    </source>
</evidence>
<gene>
    <name evidence="2" type="ORF">GJV78_08755</name>
</gene>
<accession>A0A6L6IL75</accession>
<dbReference type="EMBL" id="WMJZ01000009">
    <property type="protein sequence ID" value="MTH46336.1"/>
    <property type="molecule type" value="Genomic_DNA"/>
</dbReference>
<dbReference type="Pfam" id="PF26610">
    <property type="entry name" value="YbbD_head"/>
    <property type="match status" value="1"/>
</dbReference>
<comment type="caution">
    <text evidence="2">The sequence shown here is derived from an EMBL/GenBank/DDBJ whole genome shotgun (WGS) entry which is preliminary data.</text>
</comment>
<dbReference type="RefSeq" id="WP_155107964.1">
    <property type="nucleotide sequence ID" value="NZ_WMJZ01000009.1"/>
</dbReference>
<dbReference type="Proteomes" id="UP000477739">
    <property type="component" value="Unassembled WGS sequence"/>
</dbReference>
<protein>
    <recommendedName>
        <fullName evidence="1">YbbD head domain-containing protein</fullName>
    </recommendedName>
</protein>
<evidence type="ECO:0000313" key="2">
    <source>
        <dbReference type="EMBL" id="MTH46336.1"/>
    </source>
</evidence>
<feature type="domain" description="YbbD head" evidence="1">
    <location>
        <begin position="18"/>
        <end position="67"/>
    </location>
</feature>
<dbReference type="OrthoDB" id="6637339at2"/>
<organism evidence="2 3">
    <name type="scientific">Intestinirhabdus alba</name>
    <dbReference type="NCBI Taxonomy" id="2899544"/>
    <lineage>
        <taxon>Bacteria</taxon>
        <taxon>Pseudomonadati</taxon>
        <taxon>Pseudomonadota</taxon>
        <taxon>Gammaproteobacteria</taxon>
        <taxon>Enterobacterales</taxon>
        <taxon>Enterobacteriaceae</taxon>
        <taxon>Intestinirhabdus</taxon>
    </lineage>
</organism>
<proteinExistence type="predicted"/>
<sequence length="159" mass="17927">MYRAWAISGAILLLCACDVVEKRYQAFSDIPQQDSVRSWLPDFFPETAVDITFVSNLDMNTFHACFSQPAADKNDLLKTASRATAEGLAWLNQQNVNIVRAACFRSEYNKWGEARVGYYIVGKLLADNRYYIGSMGDEQAERYCTSGAVRRTSPRSLTD</sequence>
<dbReference type="InterPro" id="IPR058827">
    <property type="entry name" value="YbbD_head"/>
</dbReference>
<keyword evidence="3" id="KW-1185">Reference proteome</keyword>
<evidence type="ECO:0000259" key="1">
    <source>
        <dbReference type="Pfam" id="PF26610"/>
    </source>
</evidence>
<dbReference type="PROSITE" id="PS51257">
    <property type="entry name" value="PROKAR_LIPOPROTEIN"/>
    <property type="match status" value="1"/>
</dbReference>
<name>A0A6L6IL75_9ENTR</name>